<evidence type="ECO:0000313" key="2">
    <source>
        <dbReference type="EMBL" id="KAJ7610762.1"/>
    </source>
</evidence>
<protein>
    <recommendedName>
        <fullName evidence="1">CxC5 like cysteine cluster associated with KDZ domain-containing protein</fullName>
    </recommendedName>
</protein>
<dbReference type="InterPro" id="IPR041539">
    <property type="entry name" value="CxC5"/>
</dbReference>
<dbReference type="EMBL" id="JARKIE010000990">
    <property type="protein sequence ID" value="KAJ7610762.1"/>
    <property type="molecule type" value="Genomic_DNA"/>
</dbReference>
<reference evidence="2" key="1">
    <citation type="submission" date="2023-03" db="EMBL/GenBank/DDBJ databases">
        <title>Massive genome expansion in bonnet fungi (Mycena s.s.) driven by repeated elements and novel gene families across ecological guilds.</title>
        <authorList>
            <consortium name="Lawrence Berkeley National Laboratory"/>
            <person name="Harder C.B."/>
            <person name="Miyauchi S."/>
            <person name="Viragh M."/>
            <person name="Kuo A."/>
            <person name="Thoen E."/>
            <person name="Andreopoulos B."/>
            <person name="Lu D."/>
            <person name="Skrede I."/>
            <person name="Drula E."/>
            <person name="Henrissat B."/>
            <person name="Morin E."/>
            <person name="Kohler A."/>
            <person name="Barry K."/>
            <person name="LaButti K."/>
            <person name="Morin E."/>
            <person name="Salamov A."/>
            <person name="Lipzen A."/>
            <person name="Mereny Z."/>
            <person name="Hegedus B."/>
            <person name="Baldrian P."/>
            <person name="Stursova M."/>
            <person name="Weitz H."/>
            <person name="Taylor A."/>
            <person name="Grigoriev I.V."/>
            <person name="Nagy L.G."/>
            <person name="Martin F."/>
            <person name="Kauserud H."/>
        </authorList>
    </citation>
    <scope>NUCLEOTIDE SEQUENCE</scope>
    <source>
        <strain evidence="2">CBHHK067</strain>
    </source>
</reference>
<keyword evidence="3" id="KW-1185">Reference proteome</keyword>
<name>A0AAD7B4P3_MYCRO</name>
<dbReference type="AlphaFoldDB" id="A0AAD7B4P3"/>
<gene>
    <name evidence="2" type="ORF">B0H17DRAFT_1153591</name>
</gene>
<evidence type="ECO:0000313" key="3">
    <source>
        <dbReference type="Proteomes" id="UP001221757"/>
    </source>
</evidence>
<comment type="caution">
    <text evidence="2">The sequence shown here is derived from an EMBL/GenBank/DDBJ whole genome shotgun (WGS) entry which is preliminary data.</text>
</comment>
<organism evidence="2 3">
    <name type="scientific">Mycena rosella</name>
    <name type="common">Pink bonnet</name>
    <name type="synonym">Agaricus rosellus</name>
    <dbReference type="NCBI Taxonomy" id="1033263"/>
    <lineage>
        <taxon>Eukaryota</taxon>
        <taxon>Fungi</taxon>
        <taxon>Dikarya</taxon>
        <taxon>Basidiomycota</taxon>
        <taxon>Agaricomycotina</taxon>
        <taxon>Agaricomycetes</taxon>
        <taxon>Agaricomycetidae</taxon>
        <taxon>Agaricales</taxon>
        <taxon>Marasmiineae</taxon>
        <taxon>Mycenaceae</taxon>
        <taxon>Mycena</taxon>
    </lineage>
</organism>
<sequence>MSSSTVLAVQILERLLAHASLKDNIQFGHIPALHRPDHKTWLEIVPPEKPRPVFTPAHFVDFLASVLALDPTVIQLIWHGFSDLAEASYLDPKKLSVDDNFKQHGHANELGAETIVPPMSYCLRPSCNSAHLSEKRIVEARLIHCGAAFCPFFYKSLYCRGCHTRYYHNYFVQEAHNVTAQREYYKPVSPETAPSIPNYIHVFESCYVEQALCVFFESQLSMSHTPCQAIARVYNSALAHTSNDPSGSRLKDELVGDLVLESFFLHAILRDKADRGEPLALPHHGYQNHGYDEVLAERNYRMVAREECGPTPAIVAPKYTKARMEIGIACLAGSMMVLPSVMSPVASMTVMRQSSLSVISFAIHTGTL</sequence>
<dbReference type="Pfam" id="PF18718">
    <property type="entry name" value="CxC5"/>
    <property type="match status" value="1"/>
</dbReference>
<accession>A0AAD7B4P3</accession>
<proteinExistence type="predicted"/>
<dbReference type="Proteomes" id="UP001221757">
    <property type="component" value="Unassembled WGS sequence"/>
</dbReference>
<evidence type="ECO:0000259" key="1">
    <source>
        <dbReference type="Pfam" id="PF18718"/>
    </source>
</evidence>
<feature type="domain" description="CxC5 like cysteine cluster associated with KDZ" evidence="1">
    <location>
        <begin position="111"/>
        <end position="237"/>
    </location>
</feature>